<name>A0A0L8GYZ0_OCTBM</name>
<evidence type="ECO:0000313" key="2">
    <source>
        <dbReference type="EMBL" id="KOF82173.1"/>
    </source>
</evidence>
<dbReference type="EMBL" id="KQ419858">
    <property type="protein sequence ID" value="KOF82173.1"/>
    <property type="molecule type" value="Genomic_DNA"/>
</dbReference>
<gene>
    <name evidence="2" type="ORF">OCBIM_22025601mg</name>
</gene>
<evidence type="ECO:0000256" key="1">
    <source>
        <dbReference type="SAM" id="MobiDB-lite"/>
    </source>
</evidence>
<reference evidence="2" key="1">
    <citation type="submission" date="2015-07" db="EMBL/GenBank/DDBJ databases">
        <title>MeaNS - Measles Nucleotide Surveillance Program.</title>
        <authorList>
            <person name="Tran T."/>
            <person name="Druce J."/>
        </authorList>
    </citation>
    <scope>NUCLEOTIDE SEQUENCE</scope>
    <source>
        <strain evidence="2">UCB-OBI-ISO-001</strain>
        <tissue evidence="2">Gonad</tissue>
    </source>
</reference>
<accession>A0A0L8GYZ0</accession>
<feature type="compositionally biased region" description="Polar residues" evidence="1">
    <location>
        <begin position="44"/>
        <end position="70"/>
    </location>
</feature>
<protein>
    <submittedName>
        <fullName evidence="2">Uncharacterized protein</fullName>
    </submittedName>
</protein>
<sequence length="207" mass="22053">MTKEPSPPFNLVSSPLTSKPVFSKTNCPINCKTNESLKPPQKIVTETTKNSSPTEKLSDVLNTSQPTLTDTASKSAPMPAATSTSAAGAATASGGAGAGCQLASNPNVETLHKSTPVCNNFDVSANPVISNGSLMWEKDSSVISQLSSFFKNCHLQDNYSQGSVCPSQQIRTELYPPKSYSVAYQTPISESSPTTQRDRLHLTLFLH</sequence>
<feature type="region of interest" description="Disordered" evidence="1">
    <location>
        <begin position="33"/>
        <end position="85"/>
    </location>
</feature>
<dbReference type="AlphaFoldDB" id="A0A0L8GYZ0"/>
<feature type="region of interest" description="Disordered" evidence="1">
    <location>
        <begin position="1"/>
        <end position="20"/>
    </location>
</feature>
<dbReference type="EMBL" id="KQ419858">
    <property type="protein sequence ID" value="KOF82174.1"/>
    <property type="molecule type" value="Genomic_DNA"/>
</dbReference>
<proteinExistence type="predicted"/>
<feature type="compositionally biased region" description="Low complexity" evidence="1">
    <location>
        <begin position="71"/>
        <end position="85"/>
    </location>
</feature>
<organism evidence="2">
    <name type="scientific">Octopus bimaculoides</name>
    <name type="common">California two-spotted octopus</name>
    <dbReference type="NCBI Taxonomy" id="37653"/>
    <lineage>
        <taxon>Eukaryota</taxon>
        <taxon>Metazoa</taxon>
        <taxon>Spiralia</taxon>
        <taxon>Lophotrochozoa</taxon>
        <taxon>Mollusca</taxon>
        <taxon>Cephalopoda</taxon>
        <taxon>Coleoidea</taxon>
        <taxon>Octopodiformes</taxon>
        <taxon>Octopoda</taxon>
        <taxon>Incirrata</taxon>
        <taxon>Octopodidae</taxon>
        <taxon>Octopus</taxon>
    </lineage>
</organism>